<dbReference type="Gene3D" id="1.10.510.10">
    <property type="entry name" value="Transferase(Phosphotransferase) domain 1"/>
    <property type="match status" value="1"/>
</dbReference>
<evidence type="ECO:0000313" key="8">
    <source>
        <dbReference type="EMBL" id="KLU01716.1"/>
    </source>
</evidence>
<evidence type="ECO:0000256" key="3">
    <source>
        <dbReference type="ARBA" id="ARBA00022777"/>
    </source>
</evidence>
<feature type="region of interest" description="Disordered" evidence="6">
    <location>
        <begin position="42"/>
        <end position="67"/>
    </location>
</feature>
<sequence length="785" mass="84380">MHDVPVFTLQGRILLGGVGESTFGSAKRSGASGIHRISTATRHVMTDSSSEPDSLPEFLDPPESGDELGRLGPYRVIELLGSGGMGHVYRAQDTRLQRTVALKVMNQRFAKSPNSRKRIVEEARSMAAVHHDNVATLFEVGQRNGTPFLAMELLQGATLEQLLQSGRRFTSEEIISIADQVALGLEAAHDRGIIHRDIKPANLWIQSPSERVKILDFGLAVGGSAVQGLAKGDSVVGTPGYLSPEQARNETVDERTDLYSLGVVMYEMFAGKVPLLAPNTPTQLVNILCREPLPLSQRQRDGVPVEVPEPLERLIMRLLSKEPGQRYETAGHFRKALRSVSDEMQNAQRAELAIQIDPGAGASSGVSDSGDSNSNAAVKSVGGNSKSLLMVGGLAAVALIGGGVWWALRDAAPEKQTAVASVAEKAPAVLAAGLGALKLTGKVISDPEVPVGQMARFRLQLTNQAASPETDPRVRYSQAGQVARITTYLQQEGQLKRKAPAFPRSFSPRQLPAPGETQSIEIQFLTTNMAQERFDVIFELQSPAGASVNSIASQFEVIENLRSGDLLGFGTIRTRAGKGADTFVSRGSTEDFGKQPALVVHRAGEEQGNVWAISFLRFDLSQLDPPSGMESDSVNSVLERIDRSALLLSMAPDSHPGAGRITVHGWPSDLPTPDGTGALDWKESGEGHLTFETSPVGEGMEGLVPLGELEFNNSGEGLKDQPDGIRFISKALDDFLRSSPGVVTLVLSQEGWLDDPTRFHSRDRSPELAPGLAVRWKTEASEPGF</sequence>
<dbReference type="InterPro" id="IPR011009">
    <property type="entry name" value="Kinase-like_dom_sf"/>
</dbReference>
<protein>
    <submittedName>
        <fullName evidence="8">Serine/threonine protein kinase</fullName>
        <ecNumber evidence="8">2.7.11.1</ecNumber>
    </submittedName>
</protein>
<comment type="caution">
    <text evidence="8">The sequence shown here is derived from an EMBL/GenBank/DDBJ whole genome shotgun (WGS) entry which is preliminary data.</text>
</comment>
<dbReference type="Pfam" id="PF00069">
    <property type="entry name" value="Pkinase"/>
    <property type="match status" value="1"/>
</dbReference>
<dbReference type="GO" id="GO:0004674">
    <property type="term" value="F:protein serine/threonine kinase activity"/>
    <property type="evidence" value="ECO:0007669"/>
    <property type="project" value="UniProtKB-KW"/>
</dbReference>
<keyword evidence="3 8" id="KW-0418">Kinase</keyword>
<dbReference type="InterPro" id="IPR000719">
    <property type="entry name" value="Prot_kinase_dom"/>
</dbReference>
<evidence type="ECO:0000256" key="6">
    <source>
        <dbReference type="SAM" id="MobiDB-lite"/>
    </source>
</evidence>
<accession>A0A0J1B5D8</accession>
<dbReference type="EC" id="2.7.11.1" evidence="8"/>
<dbReference type="Gene3D" id="3.30.200.20">
    <property type="entry name" value="Phosphorylase Kinase, domain 1"/>
    <property type="match status" value="1"/>
</dbReference>
<proteinExistence type="predicted"/>
<dbReference type="PANTHER" id="PTHR43289">
    <property type="entry name" value="MITOGEN-ACTIVATED PROTEIN KINASE KINASE KINASE 20-RELATED"/>
    <property type="match status" value="1"/>
</dbReference>
<keyword evidence="2 5" id="KW-0547">Nucleotide-binding</keyword>
<dbReference type="PATRIC" id="fig|595434.4.peg.5907"/>
<evidence type="ECO:0000256" key="2">
    <source>
        <dbReference type="ARBA" id="ARBA00022741"/>
    </source>
</evidence>
<gene>
    <name evidence="8" type="ORF">RISK_006215</name>
</gene>
<dbReference type="SMART" id="SM00220">
    <property type="entry name" value="S_TKc"/>
    <property type="match status" value="1"/>
</dbReference>
<dbReference type="PROSITE" id="PS50011">
    <property type="entry name" value="PROTEIN_KINASE_DOM"/>
    <property type="match status" value="1"/>
</dbReference>
<keyword evidence="8" id="KW-0723">Serine/threonine-protein kinase</keyword>
<keyword evidence="9" id="KW-1185">Reference proteome</keyword>
<dbReference type="EMBL" id="LECT01000050">
    <property type="protein sequence ID" value="KLU01716.1"/>
    <property type="molecule type" value="Genomic_DNA"/>
</dbReference>
<reference evidence="8" key="1">
    <citation type="submission" date="2015-05" db="EMBL/GenBank/DDBJ databases">
        <title>Permanent draft genome of Rhodopirellula islandicus K833.</title>
        <authorList>
            <person name="Kizina J."/>
            <person name="Richter M."/>
            <person name="Glockner F.O."/>
            <person name="Harder J."/>
        </authorList>
    </citation>
    <scope>NUCLEOTIDE SEQUENCE [LARGE SCALE GENOMIC DNA]</scope>
    <source>
        <strain evidence="8">K833</strain>
    </source>
</reference>
<dbReference type="CDD" id="cd14014">
    <property type="entry name" value="STKc_PknB_like"/>
    <property type="match status" value="1"/>
</dbReference>
<dbReference type="SUPFAM" id="SSF56112">
    <property type="entry name" value="Protein kinase-like (PK-like)"/>
    <property type="match status" value="1"/>
</dbReference>
<dbReference type="InterPro" id="IPR017441">
    <property type="entry name" value="Protein_kinase_ATP_BS"/>
</dbReference>
<feature type="binding site" evidence="5">
    <location>
        <position position="103"/>
    </location>
    <ligand>
        <name>ATP</name>
        <dbReference type="ChEBI" id="CHEBI:30616"/>
    </ligand>
</feature>
<organism evidence="8 9">
    <name type="scientific">Rhodopirellula islandica</name>
    <dbReference type="NCBI Taxonomy" id="595434"/>
    <lineage>
        <taxon>Bacteria</taxon>
        <taxon>Pseudomonadati</taxon>
        <taxon>Planctomycetota</taxon>
        <taxon>Planctomycetia</taxon>
        <taxon>Pirellulales</taxon>
        <taxon>Pirellulaceae</taxon>
        <taxon>Rhodopirellula</taxon>
    </lineage>
</organism>
<evidence type="ECO:0000313" key="9">
    <source>
        <dbReference type="Proteomes" id="UP000036367"/>
    </source>
</evidence>
<dbReference type="PROSITE" id="PS00107">
    <property type="entry name" value="PROTEIN_KINASE_ATP"/>
    <property type="match status" value="1"/>
</dbReference>
<dbReference type="Proteomes" id="UP000036367">
    <property type="component" value="Unassembled WGS sequence"/>
</dbReference>
<feature type="compositionally biased region" description="Polar residues" evidence="6">
    <location>
        <begin position="42"/>
        <end position="52"/>
    </location>
</feature>
<name>A0A0J1B5D8_RHOIS</name>
<keyword evidence="1 8" id="KW-0808">Transferase</keyword>
<evidence type="ECO:0000259" key="7">
    <source>
        <dbReference type="PROSITE" id="PS50011"/>
    </source>
</evidence>
<feature type="domain" description="Protein kinase" evidence="7">
    <location>
        <begin position="74"/>
        <end position="338"/>
    </location>
</feature>
<dbReference type="PANTHER" id="PTHR43289:SF34">
    <property type="entry name" value="SERINE_THREONINE-PROTEIN KINASE YBDM-RELATED"/>
    <property type="match status" value="1"/>
</dbReference>
<dbReference type="GO" id="GO:0005524">
    <property type="term" value="F:ATP binding"/>
    <property type="evidence" value="ECO:0007669"/>
    <property type="project" value="UniProtKB-UniRule"/>
</dbReference>
<keyword evidence="4 5" id="KW-0067">ATP-binding</keyword>
<evidence type="ECO:0000256" key="1">
    <source>
        <dbReference type="ARBA" id="ARBA00022679"/>
    </source>
</evidence>
<dbReference type="AlphaFoldDB" id="A0A0J1B5D8"/>
<evidence type="ECO:0000256" key="4">
    <source>
        <dbReference type="ARBA" id="ARBA00022840"/>
    </source>
</evidence>
<evidence type="ECO:0000256" key="5">
    <source>
        <dbReference type="PROSITE-ProRule" id="PRU10141"/>
    </source>
</evidence>
<dbReference type="STRING" id="595434.RISK_006215"/>